<sequence>MESYPLPLLPLGLVLFFGRPLDIIILFSFGIYQNWEVFQEFVNAYLNPTIVIDSAIAATALFYLFQLTRYILGLKRISSSDNFPIKPLFFPCRTSHVRMFPSKHGFGYSYLLTGVPVGWEGSVGGMISEDDGKEQAPWYLRLFSLNPGGAWYTVNGDDYLDRGHVEGGLQGKLRKYLEGQDIDPNQYAHAYLVTAARFLGYASNPLSVWYLYSSSRELSALILEVNNTFDERRIYFVEPDRKSAPNSFTPSRLSKPRYTSAWTKDFYVSVFNSRAGSYSLAAYDPFFPNLSSPGTINSTVTLSSPEGKAKLIARIYSVDDQIDPATMSVWQKTRFLVSWWWVGLATFPRTIQQAVIILFRKKLPWVFRPEPKGSTIARHADETELFIESIFRRYLRELVGNSQDALRIRYIPAGLHDISPEVIMSSSAQLAEGEADELEIRVLTPIFYSRVIRYPDLPDGIMTEHHESSTISISSTDLLSKLECGWQECPPLALRGTLSFKLISALRTRPAPIVCLDEPKSPPPASTIPSGKEASQAGASSLDDFVRMHSSAPEQKEYTPRLLRLLIAEHIALGWAELLDLEIFVMRCLALWMVARAVF</sequence>
<protein>
    <recommendedName>
        <fullName evidence="4">DUF1365-domain-containing protein</fullName>
    </recommendedName>
</protein>
<evidence type="ECO:0000313" key="3">
    <source>
        <dbReference type="Proteomes" id="UP000235371"/>
    </source>
</evidence>
<dbReference type="GeneID" id="36595532"/>
<gene>
    <name evidence="2" type="ORF">K444DRAFT_668816</name>
</gene>
<proteinExistence type="predicted"/>
<dbReference type="EMBL" id="KZ613903">
    <property type="protein sequence ID" value="PMD52520.1"/>
    <property type="molecule type" value="Genomic_DNA"/>
</dbReference>
<name>A0A2J6SP82_9HELO</name>
<accession>A0A2J6SP82</accession>
<dbReference type="InParanoid" id="A0A2J6SP82"/>
<dbReference type="Proteomes" id="UP000235371">
    <property type="component" value="Unassembled WGS sequence"/>
</dbReference>
<evidence type="ECO:0000313" key="2">
    <source>
        <dbReference type="EMBL" id="PMD52520.1"/>
    </source>
</evidence>
<dbReference type="OrthoDB" id="3340520at2759"/>
<dbReference type="Pfam" id="PF07103">
    <property type="entry name" value="DUF1365"/>
    <property type="match status" value="1"/>
</dbReference>
<dbReference type="AlphaFoldDB" id="A0A2J6SP82"/>
<dbReference type="PANTHER" id="PTHR33973:SF4">
    <property type="entry name" value="OS07G0153300 PROTEIN"/>
    <property type="match status" value="1"/>
</dbReference>
<keyword evidence="3" id="KW-1185">Reference proteome</keyword>
<evidence type="ECO:0008006" key="4">
    <source>
        <dbReference type="Google" id="ProtNLM"/>
    </source>
</evidence>
<dbReference type="InterPro" id="IPR010775">
    <property type="entry name" value="DUF1365"/>
</dbReference>
<dbReference type="RefSeq" id="XP_024729424.1">
    <property type="nucleotide sequence ID" value="XM_024887456.1"/>
</dbReference>
<organism evidence="2 3">
    <name type="scientific">Hyaloscypha bicolor E</name>
    <dbReference type="NCBI Taxonomy" id="1095630"/>
    <lineage>
        <taxon>Eukaryota</taxon>
        <taxon>Fungi</taxon>
        <taxon>Dikarya</taxon>
        <taxon>Ascomycota</taxon>
        <taxon>Pezizomycotina</taxon>
        <taxon>Leotiomycetes</taxon>
        <taxon>Helotiales</taxon>
        <taxon>Hyaloscyphaceae</taxon>
        <taxon>Hyaloscypha</taxon>
        <taxon>Hyaloscypha bicolor</taxon>
    </lineage>
</organism>
<feature type="transmembrane region" description="Helical" evidence="1">
    <location>
        <begin position="12"/>
        <end position="32"/>
    </location>
</feature>
<keyword evidence="1" id="KW-1133">Transmembrane helix</keyword>
<keyword evidence="1" id="KW-0472">Membrane</keyword>
<feature type="transmembrane region" description="Helical" evidence="1">
    <location>
        <begin position="44"/>
        <end position="65"/>
    </location>
</feature>
<evidence type="ECO:0000256" key="1">
    <source>
        <dbReference type="SAM" id="Phobius"/>
    </source>
</evidence>
<keyword evidence="1" id="KW-0812">Transmembrane</keyword>
<reference evidence="2 3" key="1">
    <citation type="submission" date="2016-04" db="EMBL/GenBank/DDBJ databases">
        <title>A degradative enzymes factory behind the ericoid mycorrhizal symbiosis.</title>
        <authorList>
            <consortium name="DOE Joint Genome Institute"/>
            <person name="Martino E."/>
            <person name="Morin E."/>
            <person name="Grelet G."/>
            <person name="Kuo A."/>
            <person name="Kohler A."/>
            <person name="Daghino S."/>
            <person name="Barry K."/>
            <person name="Choi C."/>
            <person name="Cichocki N."/>
            <person name="Clum A."/>
            <person name="Copeland A."/>
            <person name="Hainaut M."/>
            <person name="Haridas S."/>
            <person name="Labutti K."/>
            <person name="Lindquist E."/>
            <person name="Lipzen A."/>
            <person name="Khouja H.-R."/>
            <person name="Murat C."/>
            <person name="Ohm R."/>
            <person name="Olson A."/>
            <person name="Spatafora J."/>
            <person name="Veneault-Fourrey C."/>
            <person name="Henrissat B."/>
            <person name="Grigoriev I."/>
            <person name="Martin F."/>
            <person name="Perotto S."/>
        </authorList>
    </citation>
    <scope>NUCLEOTIDE SEQUENCE [LARGE SCALE GENOMIC DNA]</scope>
    <source>
        <strain evidence="2 3">E</strain>
    </source>
</reference>
<dbReference type="PANTHER" id="PTHR33973">
    <property type="entry name" value="OS07G0153300 PROTEIN"/>
    <property type="match status" value="1"/>
</dbReference>